<dbReference type="AlphaFoldDB" id="A0A0A9HLF9"/>
<protein>
    <submittedName>
        <fullName evidence="1">Uncharacterized protein</fullName>
    </submittedName>
</protein>
<evidence type="ECO:0000313" key="1">
    <source>
        <dbReference type="EMBL" id="JAE37572.1"/>
    </source>
</evidence>
<name>A0A0A9HLF9_ARUDO</name>
<organism evidence="1">
    <name type="scientific">Arundo donax</name>
    <name type="common">Giant reed</name>
    <name type="synonym">Donax arundinaceus</name>
    <dbReference type="NCBI Taxonomy" id="35708"/>
    <lineage>
        <taxon>Eukaryota</taxon>
        <taxon>Viridiplantae</taxon>
        <taxon>Streptophyta</taxon>
        <taxon>Embryophyta</taxon>
        <taxon>Tracheophyta</taxon>
        <taxon>Spermatophyta</taxon>
        <taxon>Magnoliopsida</taxon>
        <taxon>Liliopsida</taxon>
        <taxon>Poales</taxon>
        <taxon>Poaceae</taxon>
        <taxon>PACMAD clade</taxon>
        <taxon>Arundinoideae</taxon>
        <taxon>Arundineae</taxon>
        <taxon>Arundo</taxon>
    </lineage>
</organism>
<reference evidence="1" key="2">
    <citation type="journal article" date="2015" name="Data Brief">
        <title>Shoot transcriptome of the giant reed, Arundo donax.</title>
        <authorList>
            <person name="Barrero R.A."/>
            <person name="Guerrero F.D."/>
            <person name="Moolhuijzen P."/>
            <person name="Goolsby J.A."/>
            <person name="Tidwell J."/>
            <person name="Bellgard S.E."/>
            <person name="Bellgard M.I."/>
        </authorList>
    </citation>
    <scope>NUCLEOTIDE SEQUENCE</scope>
    <source>
        <tissue evidence="1">Shoot tissue taken approximately 20 cm above the soil surface</tissue>
    </source>
</reference>
<reference evidence="1" key="1">
    <citation type="submission" date="2014-09" db="EMBL/GenBank/DDBJ databases">
        <authorList>
            <person name="Magalhaes I.L.F."/>
            <person name="Oliveira U."/>
            <person name="Santos F.R."/>
            <person name="Vidigal T.H.D.A."/>
            <person name="Brescovit A.D."/>
            <person name="Santos A.J."/>
        </authorList>
    </citation>
    <scope>NUCLEOTIDE SEQUENCE</scope>
    <source>
        <tissue evidence="1">Shoot tissue taken approximately 20 cm above the soil surface</tissue>
    </source>
</reference>
<sequence length="32" mass="3479">MCLTTDCITANDVLPMAQNSTATRSSHTLRIL</sequence>
<dbReference type="EMBL" id="GBRH01160324">
    <property type="protein sequence ID" value="JAE37572.1"/>
    <property type="molecule type" value="Transcribed_RNA"/>
</dbReference>
<proteinExistence type="predicted"/>
<accession>A0A0A9HLF9</accession>